<accession>A0A6N9YTY2</accession>
<dbReference type="InterPro" id="IPR028998">
    <property type="entry name" value="RimP_C"/>
</dbReference>
<feature type="domain" description="Ribosome maturation factor RimP C-terminal" evidence="5">
    <location>
        <begin position="90"/>
        <end position="151"/>
    </location>
</feature>
<evidence type="ECO:0000259" key="4">
    <source>
        <dbReference type="Pfam" id="PF02576"/>
    </source>
</evidence>
<dbReference type="SUPFAM" id="SSF74942">
    <property type="entry name" value="YhbC-like, C-terminal domain"/>
    <property type="match status" value="1"/>
</dbReference>
<dbReference type="AlphaFoldDB" id="A0A6N9YTY2"/>
<dbReference type="Pfam" id="PF17384">
    <property type="entry name" value="DUF150_C"/>
    <property type="match status" value="1"/>
</dbReference>
<dbReference type="GO" id="GO:0006412">
    <property type="term" value="P:translation"/>
    <property type="evidence" value="ECO:0007669"/>
    <property type="project" value="TreeGrafter"/>
</dbReference>
<dbReference type="InterPro" id="IPR035956">
    <property type="entry name" value="RimP_N_sf"/>
</dbReference>
<keyword evidence="1 3" id="KW-0963">Cytoplasm</keyword>
<comment type="function">
    <text evidence="3">Required for maturation of 30S ribosomal subunits.</text>
</comment>
<name>A0A6N9YTY2_9ACTN</name>
<dbReference type="Proteomes" id="UP000469185">
    <property type="component" value="Unassembled WGS sequence"/>
</dbReference>
<organism evidence="6 7">
    <name type="scientific">Phytoactinopolyspora alkaliphila</name>
    <dbReference type="NCBI Taxonomy" id="1783498"/>
    <lineage>
        <taxon>Bacteria</taxon>
        <taxon>Bacillati</taxon>
        <taxon>Actinomycetota</taxon>
        <taxon>Actinomycetes</taxon>
        <taxon>Jiangellales</taxon>
        <taxon>Jiangellaceae</taxon>
        <taxon>Phytoactinopolyspora</taxon>
    </lineage>
</organism>
<keyword evidence="2 3" id="KW-0690">Ribosome biogenesis</keyword>
<dbReference type="EMBL" id="JAAGOB010000023">
    <property type="protein sequence ID" value="NED98503.1"/>
    <property type="molecule type" value="Genomic_DNA"/>
</dbReference>
<dbReference type="HAMAP" id="MF_01077">
    <property type="entry name" value="RimP"/>
    <property type="match status" value="1"/>
</dbReference>
<sequence length="160" mass="17300">MRVSPADRDLLQKIVEPIVDGEGLDLEELKVGQAGRRSRVQIVVDADGGVDLDRCAEVSRLISAAFDDSDAMGETPYTLEVSSPGVSRPLTLPRHWSRATGRLVRVKRADGSEITGRVRSAADRAAELDVDGSVEEIPYADVAKARVEIEFNRVADAETG</sequence>
<comment type="similarity">
    <text evidence="3">Belongs to the RimP family.</text>
</comment>
<dbReference type="InterPro" id="IPR036847">
    <property type="entry name" value="RimP_C_sf"/>
</dbReference>
<feature type="domain" description="Ribosome maturation factor RimP N-terminal" evidence="4">
    <location>
        <begin position="14"/>
        <end position="86"/>
    </location>
</feature>
<dbReference type="CDD" id="cd01734">
    <property type="entry name" value="YlxS_C"/>
    <property type="match status" value="1"/>
</dbReference>
<evidence type="ECO:0000256" key="2">
    <source>
        <dbReference type="ARBA" id="ARBA00022517"/>
    </source>
</evidence>
<dbReference type="InterPro" id="IPR003728">
    <property type="entry name" value="Ribosome_maturation_RimP"/>
</dbReference>
<dbReference type="GO" id="GO:0000028">
    <property type="term" value="P:ribosomal small subunit assembly"/>
    <property type="evidence" value="ECO:0007669"/>
    <property type="project" value="TreeGrafter"/>
</dbReference>
<reference evidence="6 7" key="1">
    <citation type="submission" date="2020-02" db="EMBL/GenBank/DDBJ databases">
        <authorList>
            <person name="Li X.-J."/>
            <person name="Feng X.-M."/>
        </authorList>
    </citation>
    <scope>NUCLEOTIDE SEQUENCE [LARGE SCALE GENOMIC DNA]</scope>
    <source>
        <strain evidence="6 7">CGMCC 4.7225</strain>
    </source>
</reference>
<dbReference type="PANTHER" id="PTHR33867:SF1">
    <property type="entry name" value="RIBOSOME MATURATION FACTOR RIMP"/>
    <property type="match status" value="1"/>
</dbReference>
<evidence type="ECO:0000256" key="3">
    <source>
        <dbReference type="HAMAP-Rule" id="MF_01077"/>
    </source>
</evidence>
<evidence type="ECO:0000256" key="1">
    <source>
        <dbReference type="ARBA" id="ARBA00022490"/>
    </source>
</evidence>
<gene>
    <name evidence="3 6" type="primary">rimP</name>
    <name evidence="6" type="ORF">G1H11_24705</name>
</gene>
<evidence type="ECO:0000313" key="6">
    <source>
        <dbReference type="EMBL" id="NED98503.1"/>
    </source>
</evidence>
<protein>
    <recommendedName>
        <fullName evidence="3">Ribosome maturation factor RimP</fullName>
    </recommendedName>
</protein>
<dbReference type="SUPFAM" id="SSF75420">
    <property type="entry name" value="YhbC-like, N-terminal domain"/>
    <property type="match status" value="1"/>
</dbReference>
<dbReference type="PANTHER" id="PTHR33867">
    <property type="entry name" value="RIBOSOME MATURATION FACTOR RIMP"/>
    <property type="match status" value="1"/>
</dbReference>
<dbReference type="InterPro" id="IPR028989">
    <property type="entry name" value="RimP_N"/>
</dbReference>
<dbReference type="Pfam" id="PF02576">
    <property type="entry name" value="RimP_N"/>
    <property type="match status" value="1"/>
</dbReference>
<evidence type="ECO:0000313" key="7">
    <source>
        <dbReference type="Proteomes" id="UP000469185"/>
    </source>
</evidence>
<evidence type="ECO:0000259" key="5">
    <source>
        <dbReference type="Pfam" id="PF17384"/>
    </source>
</evidence>
<dbReference type="GO" id="GO:0005829">
    <property type="term" value="C:cytosol"/>
    <property type="evidence" value="ECO:0007669"/>
    <property type="project" value="TreeGrafter"/>
</dbReference>
<dbReference type="NCBIfam" id="NF000930">
    <property type="entry name" value="PRK00092.2-2"/>
    <property type="match status" value="1"/>
</dbReference>
<proteinExistence type="inferred from homology"/>
<dbReference type="Gene3D" id="3.30.300.70">
    <property type="entry name" value="RimP-like superfamily, N-terminal"/>
    <property type="match status" value="1"/>
</dbReference>
<keyword evidence="7" id="KW-1185">Reference proteome</keyword>
<comment type="subcellular location">
    <subcellularLocation>
        <location evidence="3">Cytoplasm</location>
    </subcellularLocation>
</comment>
<comment type="caution">
    <text evidence="6">The sequence shown here is derived from an EMBL/GenBank/DDBJ whole genome shotgun (WGS) entry which is preliminary data.</text>
</comment>